<dbReference type="EMBL" id="NKYE01000027">
    <property type="protein sequence ID" value="OZM70019.1"/>
    <property type="molecule type" value="Genomic_DNA"/>
</dbReference>
<feature type="transmembrane region" description="Helical" evidence="1">
    <location>
        <begin position="143"/>
        <end position="161"/>
    </location>
</feature>
<dbReference type="AlphaFoldDB" id="A0A263CVN5"/>
<feature type="transmembrane region" description="Helical" evidence="1">
    <location>
        <begin position="24"/>
        <end position="41"/>
    </location>
</feature>
<gene>
    <name evidence="2" type="ORF">CFN78_27535</name>
</gene>
<reference evidence="2 3" key="1">
    <citation type="submission" date="2017-07" db="EMBL/GenBank/DDBJ databases">
        <title>Amycolatopsis antarcticus sp. nov., isolated from the surface of an Antarcticus brown macroalga.</title>
        <authorList>
            <person name="Wang J."/>
            <person name="Leiva S."/>
            <person name="Huang J."/>
            <person name="Huang Y."/>
        </authorList>
    </citation>
    <scope>NUCLEOTIDE SEQUENCE [LARGE SCALE GENOMIC DNA]</scope>
    <source>
        <strain evidence="2 3">AU-G6</strain>
    </source>
</reference>
<evidence type="ECO:0000313" key="2">
    <source>
        <dbReference type="EMBL" id="OZM70019.1"/>
    </source>
</evidence>
<evidence type="ECO:0000313" key="3">
    <source>
        <dbReference type="Proteomes" id="UP000242444"/>
    </source>
</evidence>
<comment type="caution">
    <text evidence="2">The sequence shown here is derived from an EMBL/GenBank/DDBJ whole genome shotgun (WGS) entry which is preliminary data.</text>
</comment>
<proteinExistence type="predicted"/>
<sequence length="353" mass="34306">MLVGAGLLVAPAAAAAAAGWWSLAGVPLAAVLGLLSARAGAADPHAAAVPVTGWAAAVTRGARFAASTATVALLASVFGAYVVPDAPATAAVLLVLASALADVAGARLNPGACRWITAVLLLAAAALVAVCLAVPPVPGPSATAGPDGIVLAAAVFVPFLAAPGRTRTSWRDALAVLVVLAVGAVALFQLGPARLGLAPTSARDLLAAADAGALGVLLALTVAVATVPAGLLALGAARRSAADSEGSHDSDGVDETVRGRATAVLPVAVLAAAGSAVFGPFDLLLLAAATALFALLTVNLLRYKRSRGPFALMTAALAVALAVAVPFVHLGIALGSVALGAGLAATRYGERRD</sequence>
<feature type="transmembrane region" description="Helical" evidence="1">
    <location>
        <begin position="283"/>
        <end position="301"/>
    </location>
</feature>
<keyword evidence="1" id="KW-1133">Transmembrane helix</keyword>
<keyword evidence="1" id="KW-0812">Transmembrane</keyword>
<organism evidence="2 3">
    <name type="scientific">Amycolatopsis antarctica</name>
    <dbReference type="NCBI Taxonomy" id="1854586"/>
    <lineage>
        <taxon>Bacteria</taxon>
        <taxon>Bacillati</taxon>
        <taxon>Actinomycetota</taxon>
        <taxon>Actinomycetes</taxon>
        <taxon>Pseudonocardiales</taxon>
        <taxon>Pseudonocardiaceae</taxon>
        <taxon>Amycolatopsis</taxon>
    </lineage>
</organism>
<feature type="transmembrane region" description="Helical" evidence="1">
    <location>
        <begin position="173"/>
        <end position="191"/>
    </location>
</feature>
<protein>
    <submittedName>
        <fullName evidence="2">Sulfatase</fullName>
    </submittedName>
</protein>
<feature type="transmembrane region" description="Helical" evidence="1">
    <location>
        <begin position="62"/>
        <end position="82"/>
    </location>
</feature>
<feature type="transmembrane region" description="Helical" evidence="1">
    <location>
        <begin position="115"/>
        <end position="137"/>
    </location>
</feature>
<accession>A0A263CVN5</accession>
<dbReference type="InParanoid" id="A0A263CVN5"/>
<feature type="transmembrane region" description="Helical" evidence="1">
    <location>
        <begin position="257"/>
        <end position="277"/>
    </location>
</feature>
<evidence type="ECO:0000256" key="1">
    <source>
        <dbReference type="SAM" id="Phobius"/>
    </source>
</evidence>
<name>A0A263CVN5_9PSEU</name>
<dbReference type="Proteomes" id="UP000242444">
    <property type="component" value="Unassembled WGS sequence"/>
</dbReference>
<keyword evidence="1" id="KW-0472">Membrane</keyword>
<feature type="transmembrane region" description="Helical" evidence="1">
    <location>
        <begin position="211"/>
        <end position="236"/>
    </location>
</feature>
<feature type="transmembrane region" description="Helical" evidence="1">
    <location>
        <begin position="308"/>
        <end position="325"/>
    </location>
</feature>
<keyword evidence="3" id="KW-1185">Reference proteome</keyword>
<feature type="transmembrane region" description="Helical" evidence="1">
    <location>
        <begin position="88"/>
        <end position="108"/>
    </location>
</feature>